<feature type="region of interest" description="Disordered" evidence="2">
    <location>
        <begin position="1"/>
        <end position="30"/>
    </location>
</feature>
<proteinExistence type="predicted"/>
<evidence type="ECO:0000256" key="2">
    <source>
        <dbReference type="SAM" id="MobiDB-lite"/>
    </source>
</evidence>
<keyword evidence="4" id="KW-1185">Reference proteome</keyword>
<evidence type="ECO:0000256" key="1">
    <source>
        <dbReference type="SAM" id="Coils"/>
    </source>
</evidence>
<dbReference type="Proteomes" id="UP000316270">
    <property type="component" value="Chromosome 12"/>
</dbReference>
<keyword evidence="1" id="KW-0175">Coiled coil</keyword>
<dbReference type="EMBL" id="CP042196">
    <property type="protein sequence ID" value="QDS75175.1"/>
    <property type="molecule type" value="Genomic_DNA"/>
</dbReference>
<feature type="compositionally biased region" description="Basic and acidic residues" evidence="2">
    <location>
        <begin position="1"/>
        <end position="16"/>
    </location>
</feature>
<organism evidence="3 4">
    <name type="scientific">Venturia effusa</name>
    <dbReference type="NCBI Taxonomy" id="50376"/>
    <lineage>
        <taxon>Eukaryota</taxon>
        <taxon>Fungi</taxon>
        <taxon>Dikarya</taxon>
        <taxon>Ascomycota</taxon>
        <taxon>Pezizomycotina</taxon>
        <taxon>Dothideomycetes</taxon>
        <taxon>Pleosporomycetidae</taxon>
        <taxon>Venturiales</taxon>
        <taxon>Venturiaceae</taxon>
        <taxon>Venturia</taxon>
    </lineage>
</organism>
<evidence type="ECO:0000313" key="3">
    <source>
        <dbReference type="EMBL" id="QDS75175.1"/>
    </source>
</evidence>
<evidence type="ECO:0000313" key="4">
    <source>
        <dbReference type="Proteomes" id="UP000316270"/>
    </source>
</evidence>
<sequence>MDDQVNDSHEASRENLKTGAEISEPVCQQSEAECRKARVEKEGMKAMAQALANFNVEADKLTQELQANAREFEAKEAQDLAWMDSLKDSDGDFRPNDSETNHMMIEEIDAILCTHTTFKKKRLALDVRMKRTRATLLQQLRSVEANFDEEGVAADSIRSLIAFMLAFHGPSSEHARRLDTRIHELGAQIDEQVRAQIGEELPAYEEVEEAGSLPPAYDD</sequence>
<feature type="coiled-coil region" evidence="1">
    <location>
        <begin position="44"/>
        <end position="78"/>
    </location>
</feature>
<reference evidence="3 4" key="1">
    <citation type="submission" date="2019-07" db="EMBL/GenBank/DDBJ databases">
        <title>Finished genome of Venturia effusa.</title>
        <authorList>
            <person name="Young C.A."/>
            <person name="Cox M.P."/>
            <person name="Ganley A.R.D."/>
            <person name="David W.J."/>
        </authorList>
    </citation>
    <scope>NUCLEOTIDE SEQUENCE [LARGE SCALE GENOMIC DNA]</scope>
    <source>
        <strain evidence="4">albino</strain>
    </source>
</reference>
<accession>A0A517LHQ1</accession>
<name>A0A517LHQ1_9PEZI</name>
<gene>
    <name evidence="3" type="ORF">FKW77_008435</name>
</gene>
<dbReference type="AlphaFoldDB" id="A0A517LHQ1"/>
<protein>
    <submittedName>
        <fullName evidence="3">Uncharacterized protein</fullName>
    </submittedName>
</protein>